<evidence type="ECO:0000313" key="3">
    <source>
        <dbReference type="EMBL" id="CAD7077437.1"/>
    </source>
</evidence>
<organism evidence="3 4">
    <name type="scientific">Hermetia illucens</name>
    <name type="common">Black soldier fly</name>
    <dbReference type="NCBI Taxonomy" id="343691"/>
    <lineage>
        <taxon>Eukaryota</taxon>
        <taxon>Metazoa</taxon>
        <taxon>Ecdysozoa</taxon>
        <taxon>Arthropoda</taxon>
        <taxon>Hexapoda</taxon>
        <taxon>Insecta</taxon>
        <taxon>Pterygota</taxon>
        <taxon>Neoptera</taxon>
        <taxon>Endopterygota</taxon>
        <taxon>Diptera</taxon>
        <taxon>Brachycera</taxon>
        <taxon>Stratiomyomorpha</taxon>
        <taxon>Stratiomyidae</taxon>
        <taxon>Hermetiinae</taxon>
        <taxon>Hermetia</taxon>
    </lineage>
</organism>
<protein>
    <submittedName>
        <fullName evidence="3">Uncharacterized protein</fullName>
    </submittedName>
</protein>
<evidence type="ECO:0000256" key="1">
    <source>
        <dbReference type="SAM" id="MobiDB-lite"/>
    </source>
</evidence>
<name>A0A7R8UAZ5_HERIL</name>
<dbReference type="AlphaFoldDB" id="A0A7R8UAZ5"/>
<proteinExistence type="predicted"/>
<dbReference type="OrthoDB" id="6617264at2759"/>
<evidence type="ECO:0000256" key="2">
    <source>
        <dbReference type="SAM" id="SignalP"/>
    </source>
</evidence>
<feature type="compositionally biased region" description="Polar residues" evidence="1">
    <location>
        <begin position="257"/>
        <end position="275"/>
    </location>
</feature>
<feature type="signal peptide" evidence="2">
    <location>
        <begin position="1"/>
        <end position="24"/>
    </location>
</feature>
<dbReference type="SMART" id="SM00718">
    <property type="entry name" value="DM4_12"/>
    <property type="match status" value="1"/>
</dbReference>
<evidence type="ECO:0000313" key="4">
    <source>
        <dbReference type="Proteomes" id="UP000594454"/>
    </source>
</evidence>
<feature type="chain" id="PRO_5031510396" evidence="2">
    <location>
        <begin position="25"/>
        <end position="410"/>
    </location>
</feature>
<reference evidence="3 4" key="1">
    <citation type="submission" date="2020-11" db="EMBL/GenBank/DDBJ databases">
        <authorList>
            <person name="Wallbank WR R."/>
            <person name="Pardo Diaz C."/>
            <person name="Kozak K."/>
            <person name="Martin S."/>
            <person name="Jiggins C."/>
            <person name="Moest M."/>
            <person name="Warren A I."/>
            <person name="Generalovic N T."/>
            <person name="Byers J.R.P. K."/>
            <person name="Montejo-Kovacevich G."/>
            <person name="Yen C E."/>
        </authorList>
    </citation>
    <scope>NUCLEOTIDE SEQUENCE [LARGE SCALE GENOMIC DNA]</scope>
</reference>
<accession>A0A7R8UAZ5</accession>
<gene>
    <name evidence="3" type="ORF">HERILL_LOCUS782</name>
</gene>
<keyword evidence="2" id="KW-0732">Signal</keyword>
<sequence>MDLTLISVVAAVALSFLNIHLVSAQDYINLANNSQPDVNKNRRNSEKILSRKRRYLIFPEGSSLQLVFDEIIPIVDYNNWLILGVTVALAWELPSKPPSEQLEEIRDKLNDGTLFLRKDENVNDLQYVDKPKEPQNLLRPSSYTPSQNYFYSEGRRWDSGFQSKNSFPSASYYPKSSGRYPTSFSQDYRGYVFKTNPNNYAGSYKRVQWPQSQKIPFWEDLGRRKSPSPPLTYPQKTYPQQTYPQRTYPQRTYPQKTYPQKTYPQNTYPQKTYPNIVYPSNSNRRHHIYPVFGKRSIRSASLTKDEILHLEYHRKSRHQLYSKIEKYFISQGKHGQQCVLKLLCETGQKRNETEPGSFLGEIMRAIFTFPEGHADLRNSKYEKYEQAHGHEGNCTDQYPNCPHTFWFNNM</sequence>
<feature type="region of interest" description="Disordered" evidence="1">
    <location>
        <begin position="220"/>
        <end position="275"/>
    </location>
</feature>
<dbReference type="InParanoid" id="A0A7R8UAZ5"/>
<dbReference type="PANTHER" id="PTHR21398:SF1">
    <property type="entry name" value="FI03705P"/>
    <property type="match status" value="1"/>
</dbReference>
<dbReference type="Proteomes" id="UP000594454">
    <property type="component" value="Chromosome 1"/>
</dbReference>
<dbReference type="EMBL" id="LR899009">
    <property type="protein sequence ID" value="CAD7077437.1"/>
    <property type="molecule type" value="Genomic_DNA"/>
</dbReference>
<dbReference type="PANTHER" id="PTHR21398">
    <property type="entry name" value="AGAP007094-PA"/>
    <property type="match status" value="1"/>
</dbReference>
<feature type="compositionally biased region" description="Low complexity" evidence="1">
    <location>
        <begin position="233"/>
        <end position="255"/>
    </location>
</feature>
<dbReference type="InterPro" id="IPR006631">
    <property type="entry name" value="DM4_12"/>
</dbReference>
<keyword evidence="4" id="KW-1185">Reference proteome</keyword>
<dbReference type="OMA" id="YPYWALS"/>
<dbReference type="Pfam" id="PF07841">
    <property type="entry name" value="DM4_12"/>
    <property type="match status" value="1"/>
</dbReference>